<dbReference type="OrthoDB" id="205139at2759"/>
<dbReference type="GO" id="GO:0034702">
    <property type="term" value="C:monoatomic ion channel complex"/>
    <property type="evidence" value="ECO:0007669"/>
    <property type="project" value="UniProtKB-KW"/>
</dbReference>
<comment type="subcellular location">
    <subcellularLocation>
        <location evidence="1 11">Membrane</location>
        <topology evidence="1 11">Multi-pass membrane protein</topology>
    </subcellularLocation>
</comment>
<evidence type="ECO:0000256" key="6">
    <source>
        <dbReference type="ARBA" id="ARBA00022958"/>
    </source>
</evidence>
<evidence type="ECO:0000256" key="9">
    <source>
        <dbReference type="ARBA" id="ARBA00023136"/>
    </source>
</evidence>
<evidence type="ECO:0000256" key="7">
    <source>
        <dbReference type="ARBA" id="ARBA00022989"/>
    </source>
</evidence>
<name>A0A835ZBX5_9STRA</name>
<evidence type="ECO:0000256" key="3">
    <source>
        <dbReference type="ARBA" id="ARBA00022538"/>
    </source>
</evidence>
<comment type="similarity">
    <text evidence="11">Belongs to the inward rectifier-type potassium channel (TC 1.A.2.1) family.</text>
</comment>
<accession>A0A835ZBX5</accession>
<keyword evidence="10 11" id="KW-0407">Ion channel</keyword>
<keyword evidence="14" id="KW-1185">Reference proteome</keyword>
<evidence type="ECO:0000256" key="8">
    <source>
        <dbReference type="ARBA" id="ARBA00023065"/>
    </source>
</evidence>
<evidence type="ECO:0000313" key="14">
    <source>
        <dbReference type="Proteomes" id="UP000664859"/>
    </source>
</evidence>
<dbReference type="GO" id="GO:0034765">
    <property type="term" value="P:regulation of monoatomic ion transmembrane transport"/>
    <property type="evidence" value="ECO:0007669"/>
    <property type="project" value="TreeGrafter"/>
</dbReference>
<evidence type="ECO:0000256" key="1">
    <source>
        <dbReference type="ARBA" id="ARBA00004141"/>
    </source>
</evidence>
<reference evidence="13" key="1">
    <citation type="submission" date="2021-02" db="EMBL/GenBank/DDBJ databases">
        <title>First Annotated Genome of the Yellow-green Alga Tribonema minus.</title>
        <authorList>
            <person name="Mahan K.M."/>
        </authorList>
    </citation>
    <scope>NUCLEOTIDE SEQUENCE</scope>
    <source>
        <strain evidence="13">UTEX B ZZ1240</strain>
    </source>
</reference>
<evidence type="ECO:0000313" key="13">
    <source>
        <dbReference type="EMBL" id="KAG5190243.1"/>
    </source>
</evidence>
<gene>
    <name evidence="13" type="ORF">JKP88DRAFT_175800</name>
</gene>
<sequence>MDAKLWFAQEERRAIAAFVKDRELEVVVIVEGIDTSTGSTVQCRYSYAVDNMVWDHAIGPCVTKDADGKCVVDFLKFHDVRAAPPDCIDSGFVQSYA</sequence>
<dbReference type="InterPro" id="IPR016449">
    <property type="entry name" value="K_chnl_inward-rec_Kir"/>
</dbReference>
<evidence type="ECO:0000256" key="2">
    <source>
        <dbReference type="ARBA" id="ARBA00022448"/>
    </source>
</evidence>
<dbReference type="InterPro" id="IPR013518">
    <property type="entry name" value="K_chnl_inward-rec_Kir_cyto"/>
</dbReference>
<evidence type="ECO:0000256" key="10">
    <source>
        <dbReference type="ARBA" id="ARBA00023303"/>
    </source>
</evidence>
<feature type="domain" description="Inward rectifier potassium channel C-terminal" evidence="12">
    <location>
        <begin position="19"/>
        <end position="82"/>
    </location>
</feature>
<dbReference type="Pfam" id="PF17655">
    <property type="entry name" value="IRK_C"/>
    <property type="match status" value="1"/>
</dbReference>
<dbReference type="Gene3D" id="2.60.40.1400">
    <property type="entry name" value="G protein-activated inward rectifier potassium channel 1"/>
    <property type="match status" value="1"/>
</dbReference>
<proteinExistence type="inferred from homology"/>
<keyword evidence="8 11" id="KW-0406">Ion transport</keyword>
<organism evidence="13 14">
    <name type="scientific">Tribonema minus</name>
    <dbReference type="NCBI Taxonomy" id="303371"/>
    <lineage>
        <taxon>Eukaryota</taxon>
        <taxon>Sar</taxon>
        <taxon>Stramenopiles</taxon>
        <taxon>Ochrophyta</taxon>
        <taxon>PX clade</taxon>
        <taxon>Xanthophyceae</taxon>
        <taxon>Tribonematales</taxon>
        <taxon>Tribonemataceae</taxon>
        <taxon>Tribonema</taxon>
    </lineage>
</organism>
<dbReference type="PANTHER" id="PTHR11767:SF103">
    <property type="entry name" value="POTASSIUM CHANNEL INWARDLY RECTIFYING TRANSMEMBRANE DOMAIN-CONTAINING PROTEIN"/>
    <property type="match status" value="1"/>
</dbReference>
<comment type="caution">
    <text evidence="13">The sequence shown here is derived from an EMBL/GenBank/DDBJ whole genome shotgun (WGS) entry which is preliminary data.</text>
</comment>
<keyword evidence="5 11" id="KW-0851">Voltage-gated channel</keyword>
<evidence type="ECO:0000256" key="5">
    <source>
        <dbReference type="ARBA" id="ARBA00022882"/>
    </source>
</evidence>
<protein>
    <recommendedName>
        <fullName evidence="12">Inward rectifier potassium channel C-terminal domain-containing protein</fullName>
    </recommendedName>
</protein>
<dbReference type="InterPro" id="IPR014756">
    <property type="entry name" value="Ig_E-set"/>
</dbReference>
<evidence type="ECO:0000259" key="12">
    <source>
        <dbReference type="Pfam" id="PF17655"/>
    </source>
</evidence>
<dbReference type="PANTHER" id="PTHR11767">
    <property type="entry name" value="INWARD RECTIFIER POTASSIUM CHANNEL"/>
    <property type="match status" value="1"/>
</dbReference>
<dbReference type="InterPro" id="IPR041647">
    <property type="entry name" value="IRK_C"/>
</dbReference>
<dbReference type="EMBL" id="JAFCMP010000036">
    <property type="protein sequence ID" value="KAG5190243.1"/>
    <property type="molecule type" value="Genomic_DNA"/>
</dbReference>
<keyword evidence="9" id="KW-0472">Membrane</keyword>
<dbReference type="Proteomes" id="UP000664859">
    <property type="component" value="Unassembled WGS sequence"/>
</dbReference>
<keyword evidence="6 11" id="KW-0630">Potassium</keyword>
<dbReference type="PRINTS" id="PR01320">
    <property type="entry name" value="KIRCHANNEL"/>
</dbReference>
<evidence type="ECO:0000256" key="11">
    <source>
        <dbReference type="RuleBase" id="RU003822"/>
    </source>
</evidence>
<dbReference type="AlphaFoldDB" id="A0A835ZBX5"/>
<keyword evidence="3 11" id="KW-0633">Potassium transport</keyword>
<keyword evidence="7" id="KW-1133">Transmembrane helix</keyword>
<dbReference type="GO" id="GO:0005886">
    <property type="term" value="C:plasma membrane"/>
    <property type="evidence" value="ECO:0007669"/>
    <property type="project" value="TreeGrafter"/>
</dbReference>
<dbReference type="GO" id="GO:0005242">
    <property type="term" value="F:inward rectifier potassium channel activity"/>
    <property type="evidence" value="ECO:0007669"/>
    <property type="project" value="InterPro"/>
</dbReference>
<dbReference type="SUPFAM" id="SSF81296">
    <property type="entry name" value="E set domains"/>
    <property type="match status" value="1"/>
</dbReference>
<keyword evidence="2 11" id="KW-0813">Transport</keyword>
<evidence type="ECO:0000256" key="4">
    <source>
        <dbReference type="ARBA" id="ARBA00022692"/>
    </source>
</evidence>
<dbReference type="GO" id="GO:1990573">
    <property type="term" value="P:potassium ion import across plasma membrane"/>
    <property type="evidence" value="ECO:0007669"/>
    <property type="project" value="TreeGrafter"/>
</dbReference>
<keyword evidence="4 11" id="KW-0812">Transmembrane</keyword>